<dbReference type="AlphaFoldDB" id="A0A1N7R3K2"/>
<evidence type="ECO:0000256" key="4">
    <source>
        <dbReference type="ARBA" id="ARBA00022729"/>
    </source>
</evidence>
<sequence>MRNLVKFFIVIGFLVASLALTTAPSTPSMAVDRAVFHFRLQADSFATAAGDLYQKVLLVNEDSNSVIAARKALVQCRLYYKRIEYFLAYFFFSESTVYNAPPKYEIEEPYMEYQHPAGLQVIEALLYEDSVWLHRKELNEQAELVSSSASALSSLLYGFKASDAQLLESMRLELVRVIALHISGYDAPLLKSGVAEAAEALTAFEHNLLPFTENKVPYSDSVAYYVKGAIRYLHTPVDFDSFNRLYLLRCYLLPLQRCLGVMIAASGNNMHSISALSYKASHLFSADALDITAFDSNKVVMDSALVSLGRQLFAENALSGNQQRSCISCHKPDAYFADGLARSQTVDGRGELPRNTPTLLYSGYQHAQFWDGRASSLEKQVRAVMLSKAEMNADTLVAMQRLQKKGVWQKSFKKAFPAESGDITMDKAARAIAAYVRTLAPFNSPFDRYIQGDTTALTANQQWGFNLFMGKAQCGSCHFAPLFNGLTPPLYQLTEFEVLGTTATDAATAAIADTDNGRYDVFPISFYKQAFKTPTVRNAAVTGPYMHNGRFPTLESVIEFYDKGGGEGLGVPTETQTLATTPLHLTDAEKKALVAFMEALTDSNKTIPAYKTPR</sequence>
<dbReference type="SUPFAM" id="SSF46626">
    <property type="entry name" value="Cytochrome c"/>
    <property type="match status" value="2"/>
</dbReference>
<feature type="signal peptide" evidence="8">
    <location>
        <begin position="1"/>
        <end position="30"/>
    </location>
</feature>
<evidence type="ECO:0000256" key="8">
    <source>
        <dbReference type="SAM" id="SignalP"/>
    </source>
</evidence>
<dbReference type="Proteomes" id="UP000186917">
    <property type="component" value="Unassembled WGS sequence"/>
</dbReference>
<evidence type="ECO:0000256" key="3">
    <source>
        <dbReference type="ARBA" id="ARBA00022723"/>
    </source>
</evidence>
<keyword evidence="11" id="KW-1185">Reference proteome</keyword>
<evidence type="ECO:0000256" key="2">
    <source>
        <dbReference type="ARBA" id="ARBA00022617"/>
    </source>
</evidence>
<reference evidence="11" key="1">
    <citation type="submission" date="2017-01" db="EMBL/GenBank/DDBJ databases">
        <authorList>
            <person name="Varghese N."/>
            <person name="Submissions S."/>
        </authorList>
    </citation>
    <scope>NUCLEOTIDE SEQUENCE [LARGE SCALE GENOMIC DNA]</scope>
    <source>
        <strain evidence="11">DSM 21054</strain>
    </source>
</reference>
<evidence type="ECO:0000313" key="11">
    <source>
        <dbReference type="Proteomes" id="UP000186917"/>
    </source>
</evidence>
<dbReference type="InterPro" id="IPR038352">
    <property type="entry name" value="Imelysin_sf"/>
</dbReference>
<dbReference type="InterPro" id="IPR051395">
    <property type="entry name" value="Cytochrome_c_Peroxidase/MauG"/>
</dbReference>
<comment type="subcellular location">
    <subcellularLocation>
        <location evidence="1">Cell envelope</location>
    </subcellularLocation>
</comment>
<evidence type="ECO:0000256" key="1">
    <source>
        <dbReference type="ARBA" id="ARBA00004196"/>
    </source>
</evidence>
<dbReference type="PANTHER" id="PTHR30600:SF10">
    <property type="entry name" value="BLL6722 PROTEIN"/>
    <property type="match status" value="1"/>
</dbReference>
<dbReference type="GO" id="GO:0004130">
    <property type="term" value="F:cytochrome-c peroxidase activity"/>
    <property type="evidence" value="ECO:0007669"/>
    <property type="project" value="TreeGrafter"/>
</dbReference>
<dbReference type="InterPro" id="IPR036909">
    <property type="entry name" value="Cyt_c-like_dom_sf"/>
</dbReference>
<dbReference type="EMBL" id="FTOR01000008">
    <property type="protein sequence ID" value="SIT29267.1"/>
    <property type="molecule type" value="Genomic_DNA"/>
</dbReference>
<dbReference type="PANTHER" id="PTHR30600">
    <property type="entry name" value="CYTOCHROME C PEROXIDASE-RELATED"/>
    <property type="match status" value="1"/>
</dbReference>
<dbReference type="GO" id="GO:0046872">
    <property type="term" value="F:metal ion binding"/>
    <property type="evidence" value="ECO:0007669"/>
    <property type="project" value="UniProtKB-KW"/>
</dbReference>
<name>A0A1N7R3K2_9BACT</name>
<keyword evidence="4 8" id="KW-0732">Signal</keyword>
<gene>
    <name evidence="10" type="ORF">SAMN05421788_108265</name>
</gene>
<dbReference type="Gene3D" id="1.20.1420.20">
    <property type="entry name" value="M75 peptidase, HXXE motif"/>
    <property type="match status" value="1"/>
</dbReference>
<evidence type="ECO:0000256" key="5">
    <source>
        <dbReference type="ARBA" id="ARBA00023002"/>
    </source>
</evidence>
<keyword evidence="10" id="KW-0575">Peroxidase</keyword>
<dbReference type="Gene3D" id="1.10.760.10">
    <property type="entry name" value="Cytochrome c-like domain"/>
    <property type="match status" value="2"/>
</dbReference>
<keyword evidence="5" id="KW-0560">Oxidoreductase</keyword>
<keyword evidence="2 7" id="KW-0349">Heme</keyword>
<dbReference type="InterPro" id="IPR009056">
    <property type="entry name" value="Cyt_c-like_dom"/>
</dbReference>
<dbReference type="Pfam" id="PF03150">
    <property type="entry name" value="CCP_MauG"/>
    <property type="match status" value="1"/>
</dbReference>
<dbReference type="InterPro" id="IPR004852">
    <property type="entry name" value="Di-haem_cyt_c_peroxidsae"/>
</dbReference>
<feature type="chain" id="PRO_5013020992" evidence="8">
    <location>
        <begin position="31"/>
        <end position="614"/>
    </location>
</feature>
<organism evidence="10 11">
    <name type="scientific">Filimonas lacunae</name>
    <dbReference type="NCBI Taxonomy" id="477680"/>
    <lineage>
        <taxon>Bacteria</taxon>
        <taxon>Pseudomonadati</taxon>
        <taxon>Bacteroidota</taxon>
        <taxon>Chitinophagia</taxon>
        <taxon>Chitinophagales</taxon>
        <taxon>Chitinophagaceae</taxon>
        <taxon>Filimonas</taxon>
    </lineage>
</organism>
<dbReference type="STRING" id="477680.SAMN05421788_108265"/>
<accession>A0A1N7R3K2</accession>
<proteinExistence type="predicted"/>
<protein>
    <submittedName>
        <fullName evidence="10">Cytochrome c peroxidase</fullName>
    </submittedName>
</protein>
<evidence type="ECO:0000256" key="6">
    <source>
        <dbReference type="ARBA" id="ARBA00023004"/>
    </source>
</evidence>
<dbReference type="GO" id="GO:0020037">
    <property type="term" value="F:heme binding"/>
    <property type="evidence" value="ECO:0007669"/>
    <property type="project" value="InterPro"/>
</dbReference>
<evidence type="ECO:0000259" key="9">
    <source>
        <dbReference type="PROSITE" id="PS51007"/>
    </source>
</evidence>
<dbReference type="GO" id="GO:0030313">
    <property type="term" value="C:cell envelope"/>
    <property type="evidence" value="ECO:0007669"/>
    <property type="project" value="UniProtKB-SubCell"/>
</dbReference>
<evidence type="ECO:0000313" key="10">
    <source>
        <dbReference type="EMBL" id="SIT29267.1"/>
    </source>
</evidence>
<feature type="domain" description="Cytochrome c" evidence="9">
    <location>
        <begin position="459"/>
        <end position="601"/>
    </location>
</feature>
<keyword evidence="3 7" id="KW-0479">Metal-binding</keyword>
<dbReference type="PROSITE" id="PS51007">
    <property type="entry name" value="CYTC"/>
    <property type="match status" value="2"/>
</dbReference>
<dbReference type="GO" id="GO:0009055">
    <property type="term" value="F:electron transfer activity"/>
    <property type="evidence" value="ECO:0007669"/>
    <property type="project" value="InterPro"/>
</dbReference>
<keyword evidence="6 7" id="KW-0408">Iron</keyword>
<evidence type="ECO:0000256" key="7">
    <source>
        <dbReference type="PROSITE-ProRule" id="PRU00433"/>
    </source>
</evidence>
<feature type="domain" description="Cytochrome c" evidence="9">
    <location>
        <begin position="304"/>
        <end position="440"/>
    </location>
</feature>